<dbReference type="Proteomes" id="UP000485880">
    <property type="component" value="Unassembled WGS sequence"/>
</dbReference>
<keyword evidence="3" id="KW-1185">Reference proteome</keyword>
<comment type="caution">
    <text evidence="2">The sequence shown here is derived from an EMBL/GenBank/DDBJ whole genome shotgun (WGS) entry which is preliminary data.</text>
</comment>
<dbReference type="AlphaFoldDB" id="A0A8B6M9J4"/>
<evidence type="ECO:0000256" key="1">
    <source>
        <dbReference type="SAM" id="MobiDB-lite"/>
    </source>
</evidence>
<sequence>MLKVPLPQSVIQRKSAPRHVETRGAAGMTQRKPRLLLPLPRQSATNLVASMASALELRASNVLCSFLFQARIGQHPSWTALS</sequence>
<proteinExistence type="predicted"/>
<feature type="region of interest" description="Disordered" evidence="1">
    <location>
        <begin position="1"/>
        <end position="31"/>
    </location>
</feature>
<organism evidence="2 3">
    <name type="scientific">Methylocella tundrae</name>
    <dbReference type="NCBI Taxonomy" id="227605"/>
    <lineage>
        <taxon>Bacteria</taxon>
        <taxon>Pseudomonadati</taxon>
        <taxon>Pseudomonadota</taxon>
        <taxon>Alphaproteobacteria</taxon>
        <taxon>Hyphomicrobiales</taxon>
        <taxon>Beijerinckiaceae</taxon>
        <taxon>Methylocella</taxon>
    </lineage>
</organism>
<name>A0A8B6M9J4_METTU</name>
<gene>
    <name evidence="2" type="ORF">MPC4_40181</name>
</gene>
<dbReference type="EMBL" id="CABFMQ020000098">
    <property type="protein sequence ID" value="VTZ51584.1"/>
    <property type="molecule type" value="Genomic_DNA"/>
</dbReference>
<evidence type="ECO:0000313" key="2">
    <source>
        <dbReference type="EMBL" id="VTZ51584.1"/>
    </source>
</evidence>
<protein>
    <submittedName>
        <fullName evidence="2">Uncharacterized protein</fullName>
    </submittedName>
</protein>
<reference evidence="2 3" key="1">
    <citation type="submission" date="2019-05" db="EMBL/GenBank/DDBJ databases">
        <authorList>
            <person name="Farhan Ul Haque M."/>
        </authorList>
    </citation>
    <scope>NUCLEOTIDE SEQUENCE [LARGE SCALE GENOMIC DNA]</scope>
    <source>
        <strain evidence="2">2</strain>
    </source>
</reference>
<evidence type="ECO:0000313" key="3">
    <source>
        <dbReference type="Proteomes" id="UP000485880"/>
    </source>
</evidence>
<accession>A0A8B6M9J4</accession>